<dbReference type="OrthoDB" id="10264378at2759"/>
<feature type="compositionally biased region" description="Basic residues" evidence="5">
    <location>
        <begin position="820"/>
        <end position="830"/>
    </location>
</feature>
<dbReference type="GO" id="GO:0034511">
    <property type="term" value="F:U3 snoRNA binding"/>
    <property type="evidence" value="ECO:0007669"/>
    <property type="project" value="InterPro"/>
</dbReference>
<dbReference type="Pfam" id="PF06862">
    <property type="entry name" value="Utp25_C"/>
    <property type="match status" value="1"/>
</dbReference>
<evidence type="ECO:0000256" key="6">
    <source>
        <dbReference type="SAM" id="Phobius"/>
    </source>
</evidence>
<evidence type="ECO:0000259" key="7">
    <source>
        <dbReference type="Pfam" id="PF06862"/>
    </source>
</evidence>
<keyword evidence="6" id="KW-0812">Transmembrane</keyword>
<evidence type="ECO:0000256" key="3">
    <source>
        <dbReference type="ARBA" id="ARBA00023242"/>
    </source>
</evidence>
<evidence type="ECO:0000259" key="8">
    <source>
        <dbReference type="Pfam" id="PF22916"/>
    </source>
</evidence>
<evidence type="ECO:0008006" key="11">
    <source>
        <dbReference type="Google" id="ProtNLM"/>
    </source>
</evidence>
<organism evidence="9 10">
    <name type="scientific">Plasmodium falciparum FCH/4</name>
    <dbReference type="NCBI Taxonomy" id="1036724"/>
    <lineage>
        <taxon>Eukaryota</taxon>
        <taxon>Sar</taxon>
        <taxon>Alveolata</taxon>
        <taxon>Apicomplexa</taxon>
        <taxon>Aconoidasida</taxon>
        <taxon>Haemosporida</taxon>
        <taxon>Plasmodiidae</taxon>
        <taxon>Plasmodium</taxon>
        <taxon>Plasmodium (Laverania)</taxon>
    </lineage>
</organism>
<feature type="domain" description="UTP25 C-terminal" evidence="7">
    <location>
        <begin position="955"/>
        <end position="1122"/>
    </location>
</feature>
<feature type="domain" description="UTP25 NTP hydrolase-like" evidence="8">
    <location>
        <begin position="595"/>
        <end position="781"/>
    </location>
</feature>
<evidence type="ECO:0000313" key="9">
    <source>
        <dbReference type="EMBL" id="ETW27152.1"/>
    </source>
</evidence>
<feature type="region of interest" description="Disordered" evidence="5">
    <location>
        <begin position="78"/>
        <end position="112"/>
    </location>
</feature>
<accession>A0A024VF46</accession>
<dbReference type="PANTHER" id="PTHR12933:SF0">
    <property type="entry name" value="U3 SMALL NUCLEOLAR RNA-ASSOCIATED PROTEIN 25 HOMOLOG"/>
    <property type="match status" value="1"/>
</dbReference>
<proteinExistence type="inferred from homology"/>
<gene>
    <name evidence="9" type="ORF">PFFCH_05448</name>
</gene>
<evidence type="ECO:0000256" key="1">
    <source>
        <dbReference type="ARBA" id="ARBA00004604"/>
    </source>
</evidence>
<keyword evidence="6" id="KW-0472">Membrane</keyword>
<keyword evidence="4" id="KW-0175">Coiled coil</keyword>
<evidence type="ECO:0000256" key="5">
    <source>
        <dbReference type="SAM" id="MobiDB-lite"/>
    </source>
</evidence>
<comment type="subcellular location">
    <subcellularLocation>
        <location evidence="1">Nucleus</location>
        <location evidence="1">Nucleolus</location>
    </subcellularLocation>
</comment>
<dbReference type="InterPro" id="IPR010678">
    <property type="entry name" value="UTP25"/>
</dbReference>
<keyword evidence="6" id="KW-1133">Transmembrane helix</keyword>
<feature type="compositionally biased region" description="Acidic residues" evidence="5">
    <location>
        <begin position="787"/>
        <end position="805"/>
    </location>
</feature>
<dbReference type="GO" id="GO:0000462">
    <property type="term" value="P:maturation of SSU-rRNA from tricistronic rRNA transcript (SSU-rRNA, 5.8S rRNA, LSU-rRNA)"/>
    <property type="evidence" value="ECO:0007669"/>
    <property type="project" value="TreeGrafter"/>
</dbReference>
<dbReference type="Pfam" id="PF22916">
    <property type="entry name" value="UTP25_NTPase-like"/>
    <property type="match status" value="2"/>
</dbReference>
<evidence type="ECO:0000256" key="2">
    <source>
        <dbReference type="ARBA" id="ARBA00009223"/>
    </source>
</evidence>
<reference evidence="9 10" key="1">
    <citation type="submission" date="2013-02" db="EMBL/GenBank/DDBJ databases">
        <title>The Genome Annotation of Plasmodium falciparum FCH/4.</title>
        <authorList>
            <consortium name="The Broad Institute Genome Sequencing Platform"/>
            <consortium name="The Broad Institute Genome Sequencing Center for Infectious Disease"/>
            <person name="Neafsey D."/>
            <person name="Hoffman S."/>
            <person name="Volkman S."/>
            <person name="Rosenthal P."/>
            <person name="Walker B."/>
            <person name="Young S.K."/>
            <person name="Zeng Q."/>
            <person name="Gargeya S."/>
            <person name="Fitzgerald M."/>
            <person name="Haas B."/>
            <person name="Abouelleil A."/>
            <person name="Allen A.W."/>
            <person name="Alvarado L."/>
            <person name="Arachchi H.M."/>
            <person name="Berlin A.M."/>
            <person name="Chapman S.B."/>
            <person name="Gainer-Dewar J."/>
            <person name="Goldberg J."/>
            <person name="Griggs A."/>
            <person name="Gujja S."/>
            <person name="Hansen M."/>
            <person name="Howarth C."/>
            <person name="Imamovic A."/>
            <person name="Ireland A."/>
            <person name="Larimer J."/>
            <person name="McCowan C."/>
            <person name="Murphy C."/>
            <person name="Pearson M."/>
            <person name="Poon T.W."/>
            <person name="Priest M."/>
            <person name="Roberts A."/>
            <person name="Saif S."/>
            <person name="Shea T."/>
            <person name="Sisk P."/>
            <person name="Sykes S."/>
            <person name="Wortman J."/>
            <person name="Nusbaum C."/>
            <person name="Birren B."/>
        </authorList>
    </citation>
    <scope>NUCLEOTIDE SEQUENCE [LARGE SCALE GENOMIC DNA]</scope>
    <source>
        <strain evidence="9 10">FCH/4</strain>
    </source>
</reference>
<dbReference type="Proteomes" id="UP000030656">
    <property type="component" value="Unassembled WGS sequence"/>
</dbReference>
<evidence type="ECO:0000256" key="4">
    <source>
        <dbReference type="SAM" id="Coils"/>
    </source>
</evidence>
<dbReference type="GO" id="GO:0019843">
    <property type="term" value="F:rRNA binding"/>
    <property type="evidence" value="ECO:0007669"/>
    <property type="project" value="TreeGrafter"/>
</dbReference>
<dbReference type="GO" id="GO:0032040">
    <property type="term" value="C:small-subunit processome"/>
    <property type="evidence" value="ECO:0007669"/>
    <property type="project" value="TreeGrafter"/>
</dbReference>
<dbReference type="AlphaFoldDB" id="A0A024VF46"/>
<feature type="coiled-coil region" evidence="4">
    <location>
        <begin position="623"/>
        <end position="656"/>
    </location>
</feature>
<feature type="domain" description="UTP25 NTP hydrolase-like" evidence="8">
    <location>
        <begin position="842"/>
        <end position="930"/>
    </location>
</feature>
<name>A0A024VF46_PLAFA</name>
<dbReference type="InterPro" id="IPR053940">
    <property type="entry name" value="UTP25_NTPase-like"/>
</dbReference>
<reference evidence="9 10" key="2">
    <citation type="submission" date="2013-02" db="EMBL/GenBank/DDBJ databases">
        <title>The Genome Sequence of Plasmodium falciparum FCH/4.</title>
        <authorList>
            <consortium name="The Broad Institute Genome Sequencing Platform"/>
            <consortium name="The Broad Institute Genome Sequencing Center for Infectious Disease"/>
            <person name="Neafsey D."/>
            <person name="Cheeseman I."/>
            <person name="Volkman S."/>
            <person name="Adams J."/>
            <person name="Walker B."/>
            <person name="Young S.K."/>
            <person name="Zeng Q."/>
            <person name="Gargeya S."/>
            <person name="Fitzgerald M."/>
            <person name="Haas B."/>
            <person name="Abouelleil A."/>
            <person name="Alvarado L."/>
            <person name="Arachchi H.M."/>
            <person name="Berlin A.M."/>
            <person name="Chapman S.B."/>
            <person name="Dewar J."/>
            <person name="Goldberg J."/>
            <person name="Griggs A."/>
            <person name="Gujja S."/>
            <person name="Hansen M."/>
            <person name="Howarth C."/>
            <person name="Imamovic A."/>
            <person name="Larimer J."/>
            <person name="McCowan C."/>
            <person name="Murphy C."/>
            <person name="Neiman D."/>
            <person name="Pearson M."/>
            <person name="Priest M."/>
            <person name="Roberts A."/>
            <person name="Saif S."/>
            <person name="Shea T."/>
            <person name="Sisk P."/>
            <person name="Sykes S."/>
            <person name="Wortman J."/>
            <person name="Nusbaum C."/>
            <person name="Birren B."/>
        </authorList>
    </citation>
    <scope>NUCLEOTIDE SEQUENCE [LARGE SCALE GENOMIC DNA]</scope>
    <source>
        <strain evidence="9 10">FCH/4</strain>
    </source>
</reference>
<feature type="transmembrane region" description="Helical" evidence="6">
    <location>
        <begin position="1125"/>
        <end position="1144"/>
    </location>
</feature>
<evidence type="ECO:0000313" key="10">
    <source>
        <dbReference type="Proteomes" id="UP000030656"/>
    </source>
</evidence>
<feature type="region of interest" description="Disordered" evidence="5">
    <location>
        <begin position="779"/>
        <end position="843"/>
    </location>
</feature>
<protein>
    <recommendedName>
        <fullName evidence="11">U3 small nucleolar RNA-associated protein 25</fullName>
    </recommendedName>
</protein>
<comment type="similarity">
    <text evidence="2">Belongs to the UTP25 family.</text>
</comment>
<dbReference type="InterPro" id="IPR053939">
    <property type="entry name" value="UTP25_C"/>
</dbReference>
<keyword evidence="3" id="KW-0539">Nucleus</keyword>
<sequence>MGKRNFRGKKRATTLNELYELEFVKKEKKKLRKLNFVTNKNKPNDESIIKDTKHKEFNKKENKINKILLKEYEKLKKEEEKPKGNPYYTSDHDEDQTDLENKNDQNKKLTNKQSNYETFLNILQKKKKEIFNHSLNEDIKSNHNDHHIISKKINKQNQTTTKDNIQQNDNVKKGLLKKTNDEIYMSFLVNNINKQSNDFNLLNDIYLNNSHDIHNNNNTTSINHKNVNTHTQNIHNINKEEHDKNIPDRNYLNENIMNSNNIHTNNNKNCHNLSENDMNGNHFDANNNLNSHNLSENIMNGNNFDTNNSQNNLLYNYSKTYNCISIYDNYKNDSYKLCENKMDYYFSFCQNIDEAFMEQFWNNKKNRLRNTNEQKDNDKSNEYKNKTIEDIYVKSNLFLETNIFKSKKQIKNEYTGQIFNNVQIKPYFFSPYLEKNYITYYVMNILDTKPKSILDNENFYNINDNIIFHLKNYLSTFKHPVAYFNSDIYKYMQNYYNMKITKIVKDENKKDSCDDEDVTDSYMINNVQNDESIEISKTNKTKKTKKKIINHNNNNNNNNGNVHKHKKKKKKIFRDISKIIEHVELKSYFHYINSYVDILYTNKNVLNSHLINLLNVVHILNHLKKKRKRRKYIKKKLEKMEKSQNVQQENIELKEEFCDESFARPKILILCPFRYNAKEYVDLICNLIKPSETKNKNRFVLEYDIAINERKHMKEIYTKKRRTLDYINIYQGNNDDCFRLGIKILEGDKKIHLYSPFCDSDILICSPLGLDIIIKESKENDSSQEQNEGEDNMIYDENSSDDYDMNNENNNLTNDMRKDKNIKKKKKNKHYNNNNNNNNNNNKKKKLYEYDFLSSIEILLIDQIDIILMQNLLTLKNVLKFINKPLLRWGSANINRIPKYVINGFLKNYRQTIISSSIIDTNFISLIHSSINYRSFLKLFIKNDDKSILLDLRNSLNINQYFKKIECDNILNIEESILNFFSTNVMDILTNIKQLIIFIPTYIEYLRIHELLKKNDISFKGVNEYTNEKKILQIRKLFKYKRINILLVTGRLIYYERCTFKGANHIIFFSPPKFVFMYSELIKNLSKDPNSSSICYYTKYHTYELERIVGQARTKQLIQEKNGKITLFFFFFFFFPLTFLAFASSSS</sequence>
<feature type="compositionally biased region" description="Low complexity" evidence="5">
    <location>
        <begin position="831"/>
        <end position="841"/>
    </location>
</feature>
<dbReference type="PANTHER" id="PTHR12933">
    <property type="entry name" value="ORF PROTEIN-RELATED"/>
    <property type="match status" value="1"/>
</dbReference>
<dbReference type="EMBL" id="KI928099">
    <property type="protein sequence ID" value="ETW27152.1"/>
    <property type="molecule type" value="Genomic_DNA"/>
</dbReference>